<name>A0A6A4G538_9STRA</name>
<accession>A0A6A4G538</accession>
<evidence type="ECO:0000313" key="2">
    <source>
        <dbReference type="Proteomes" id="UP000434957"/>
    </source>
</evidence>
<gene>
    <name evidence="1" type="ORF">PR003_g5154</name>
</gene>
<feature type="non-terminal residue" evidence="1">
    <location>
        <position position="159"/>
    </location>
</feature>
<reference evidence="1 2" key="1">
    <citation type="submission" date="2018-08" db="EMBL/GenBank/DDBJ databases">
        <title>Genomic investigation of the strawberry pathogen Phytophthora fragariae indicates pathogenicity is determined by transcriptional variation in three key races.</title>
        <authorList>
            <person name="Adams T.M."/>
            <person name="Armitage A.D."/>
            <person name="Sobczyk M.K."/>
            <person name="Bates H.J."/>
            <person name="Dunwell J.M."/>
            <person name="Nellist C.F."/>
            <person name="Harrison R.J."/>
        </authorList>
    </citation>
    <scope>NUCLEOTIDE SEQUENCE [LARGE SCALE GENOMIC DNA]</scope>
    <source>
        <strain evidence="1 2">SCRP333</strain>
    </source>
</reference>
<comment type="caution">
    <text evidence="1">The sequence shown here is derived from an EMBL/GenBank/DDBJ whole genome shotgun (WGS) entry which is preliminary data.</text>
</comment>
<evidence type="ECO:0000313" key="1">
    <source>
        <dbReference type="EMBL" id="KAE9350894.1"/>
    </source>
</evidence>
<protein>
    <submittedName>
        <fullName evidence="1">Uncharacterized protein</fullName>
    </submittedName>
</protein>
<dbReference type="AlphaFoldDB" id="A0A6A4G538"/>
<proteinExistence type="predicted"/>
<dbReference type="EMBL" id="QXFT01000208">
    <property type="protein sequence ID" value="KAE9350894.1"/>
    <property type="molecule type" value="Genomic_DNA"/>
</dbReference>
<keyword evidence="2" id="KW-1185">Reference proteome</keyword>
<organism evidence="1 2">
    <name type="scientific">Phytophthora rubi</name>
    <dbReference type="NCBI Taxonomy" id="129364"/>
    <lineage>
        <taxon>Eukaryota</taxon>
        <taxon>Sar</taxon>
        <taxon>Stramenopiles</taxon>
        <taxon>Oomycota</taxon>
        <taxon>Peronosporomycetes</taxon>
        <taxon>Peronosporales</taxon>
        <taxon>Peronosporaceae</taxon>
        <taxon>Phytophthora</taxon>
    </lineage>
</organism>
<sequence>MSHYRHPAAELQRRLAEANALVHDDVTQNDIIDSDDDDATIESDSPLLDRYFESGGSDAVVTLTNFTLTEFHLLWAHVEPELTRHWVTGRGGSTTTPKDAFMKFLCVLKHYGTWQKHAMDFGYKAPTFEKMMYRVLEIVAPVLDKALIRPPTMASQRAN</sequence>
<dbReference type="Proteomes" id="UP000434957">
    <property type="component" value="Unassembled WGS sequence"/>
</dbReference>